<evidence type="ECO:0008006" key="3">
    <source>
        <dbReference type="Google" id="ProtNLM"/>
    </source>
</evidence>
<organism evidence="1 2">
    <name type="scientific">Flaviramulus basaltis</name>
    <dbReference type="NCBI Taxonomy" id="369401"/>
    <lineage>
        <taxon>Bacteria</taxon>
        <taxon>Pseudomonadati</taxon>
        <taxon>Bacteroidota</taxon>
        <taxon>Flavobacteriia</taxon>
        <taxon>Flavobacteriales</taxon>
        <taxon>Flavobacteriaceae</taxon>
        <taxon>Flaviramulus</taxon>
    </lineage>
</organism>
<dbReference type="EMBL" id="FPKV01000001">
    <property type="protein sequence ID" value="SFZ90287.1"/>
    <property type="molecule type" value="Genomic_DNA"/>
</dbReference>
<dbReference type="RefSeq" id="WP_072400482.1">
    <property type="nucleotide sequence ID" value="NZ_FPKV01000001.1"/>
</dbReference>
<evidence type="ECO:0000313" key="1">
    <source>
        <dbReference type="EMBL" id="SFZ90287.1"/>
    </source>
</evidence>
<dbReference type="STRING" id="369401.SAMN05428642_101848"/>
<keyword evidence="2" id="KW-1185">Reference proteome</keyword>
<reference evidence="1 2" key="1">
    <citation type="submission" date="2016-10" db="EMBL/GenBank/DDBJ databases">
        <authorList>
            <person name="de Groot N.N."/>
        </authorList>
    </citation>
    <scope>NUCLEOTIDE SEQUENCE [LARGE SCALE GENOMIC DNA]</scope>
    <source>
        <strain evidence="1 2">DSM 18180</strain>
    </source>
</reference>
<sequence>MNDSLVIKQLLYNQCFGFIETRLKTIQSTISEIQESLTSETKSSAGDKHETGRAMLQLEREKAGNQLAEVQKVKEILSKIDVEKHNKNISLGSVVYTTKSNYFIAISAGELYIDGDKFYAISANTPIGQFLIGKNIGDEIVFREQKFKIEKIL</sequence>
<name>A0A1K2ID19_9FLAO</name>
<accession>A0A1K2ID19</accession>
<dbReference type="OrthoDB" id="667380at2"/>
<gene>
    <name evidence="1" type="ORF">SAMN05428642_101848</name>
</gene>
<dbReference type="Proteomes" id="UP000182544">
    <property type="component" value="Unassembled WGS sequence"/>
</dbReference>
<proteinExistence type="predicted"/>
<protein>
    <recommendedName>
        <fullName evidence="3">3-oxoacyl-ACP synthase</fullName>
    </recommendedName>
</protein>
<evidence type="ECO:0000313" key="2">
    <source>
        <dbReference type="Proteomes" id="UP000182544"/>
    </source>
</evidence>
<dbReference type="AlphaFoldDB" id="A0A1K2ID19"/>